<dbReference type="OrthoDB" id="9772485at2"/>
<protein>
    <submittedName>
        <fullName evidence="9">Glycosyl transferase family 1</fullName>
    </submittedName>
</protein>
<evidence type="ECO:0000313" key="10">
    <source>
        <dbReference type="Proteomes" id="UP000614239"/>
    </source>
</evidence>
<evidence type="ECO:0000256" key="1">
    <source>
        <dbReference type="ARBA" id="ARBA00009481"/>
    </source>
</evidence>
<keyword evidence="3" id="KW-0313">Glucose metabolism</keyword>
<evidence type="ECO:0000256" key="2">
    <source>
        <dbReference type="ARBA" id="ARBA00011738"/>
    </source>
</evidence>
<dbReference type="GO" id="GO:0016757">
    <property type="term" value="F:glycosyltransferase activity"/>
    <property type="evidence" value="ECO:0007669"/>
    <property type="project" value="UniProtKB-KW"/>
</dbReference>
<comment type="caution">
    <text evidence="9">The sequence shown here is derived from an EMBL/GenBank/DDBJ whole genome shotgun (WGS) entry which is preliminary data.</text>
</comment>
<dbReference type="Proteomes" id="UP000614239">
    <property type="component" value="Unassembled WGS sequence"/>
</dbReference>
<dbReference type="Pfam" id="PF00534">
    <property type="entry name" value="Glycos_transf_1"/>
    <property type="match status" value="1"/>
</dbReference>
<organism evidence="9 10">
    <name type="scientific">Actinomyces gaoshouyii</name>
    <dbReference type="NCBI Taxonomy" id="1960083"/>
    <lineage>
        <taxon>Bacteria</taxon>
        <taxon>Bacillati</taxon>
        <taxon>Actinomycetota</taxon>
        <taxon>Actinomycetes</taxon>
        <taxon>Actinomycetales</taxon>
        <taxon>Actinomycetaceae</taxon>
        <taxon>Actinomyces</taxon>
    </lineage>
</organism>
<dbReference type="PANTHER" id="PTHR47779:SF1">
    <property type="entry name" value="SYNTHASE (CCG-9), PUTATIVE (AFU_ORTHOLOGUE AFUA_3G12100)-RELATED"/>
    <property type="match status" value="1"/>
</dbReference>
<evidence type="ECO:0000259" key="8">
    <source>
        <dbReference type="Pfam" id="PF21269"/>
    </source>
</evidence>
<comment type="subunit">
    <text evidence="2">Homodimer.</text>
</comment>
<dbReference type="InterPro" id="IPR052078">
    <property type="entry name" value="Trehalose_Metab_GTase"/>
</dbReference>
<keyword evidence="4" id="KW-0328">Glycosyltransferase</keyword>
<dbReference type="RefSeq" id="WP_080462130.1">
    <property type="nucleotide sequence ID" value="NZ_BMNJ01000001.1"/>
</dbReference>
<dbReference type="EMBL" id="BMNJ01000001">
    <property type="protein sequence ID" value="GGO95702.1"/>
    <property type="molecule type" value="Genomic_DNA"/>
</dbReference>
<sequence length="484" mass="51435">MRTIDVAPLPLSELEPHLDEIAAHRLRDGVAAAQALLEGRVLWTVTPTDQAGAGPVETVAPLVGYARGLGVDARWLCLDAPAEFIALSGRLHSWIHGDIGDRGRLGDKERDLYEHTLASNAENVAGDICEGDIVILHDPATAGLARPLKAAGAVVVWRCHAGADLATADPEGVEDAQRAWAFLDRYLEDADYVIVSCEEYRPPFTEPEACAVIPPSINPDSPKNRVLDMDEAWSIARLAGIFDGEPPFDAFPFIRGDGRTDALRSAAAENGESGVMRAGGPVPLGARTITQVSRWDRLKGMRELAIAFAENLGALPDDAHLLLVGPRPGSGTAAARVLDEVVEAVELLPAAARSRIHIAAVPAQDREINALVVNAAQRVSSVVTQRSIVEAFGLTVAEAMWKKTPVVASGVGGIRTQVTDGVDGALVDPHDGAAWAQAVADLLLFPERAAEMGATAHESVRRSFLPDRHLLQVLDALAAALERS</sequence>
<evidence type="ECO:0000256" key="5">
    <source>
        <dbReference type="ARBA" id="ARBA00022679"/>
    </source>
</evidence>
<evidence type="ECO:0000256" key="4">
    <source>
        <dbReference type="ARBA" id="ARBA00022676"/>
    </source>
</evidence>
<reference evidence="9" key="2">
    <citation type="submission" date="2020-09" db="EMBL/GenBank/DDBJ databases">
        <authorList>
            <person name="Sun Q."/>
            <person name="Zhou Y."/>
        </authorList>
    </citation>
    <scope>NUCLEOTIDE SEQUENCE</scope>
    <source>
        <strain evidence="9">CGMCC 4.7372</strain>
    </source>
</reference>
<dbReference type="AlphaFoldDB" id="A0A8H9LI95"/>
<evidence type="ECO:0000259" key="7">
    <source>
        <dbReference type="Pfam" id="PF00534"/>
    </source>
</evidence>
<evidence type="ECO:0000256" key="3">
    <source>
        <dbReference type="ARBA" id="ARBA00022526"/>
    </source>
</evidence>
<dbReference type="Pfam" id="PF21269">
    <property type="entry name" value="TreT_GT1"/>
    <property type="match status" value="1"/>
</dbReference>
<dbReference type="InterPro" id="IPR001296">
    <property type="entry name" value="Glyco_trans_1"/>
</dbReference>
<dbReference type="Gene3D" id="3.40.50.2000">
    <property type="entry name" value="Glycogen Phosphorylase B"/>
    <property type="match status" value="2"/>
</dbReference>
<dbReference type="GO" id="GO:0006006">
    <property type="term" value="P:glucose metabolic process"/>
    <property type="evidence" value="ECO:0007669"/>
    <property type="project" value="UniProtKB-KW"/>
</dbReference>
<dbReference type="InterPro" id="IPR049438">
    <property type="entry name" value="TreT_GT1"/>
</dbReference>
<dbReference type="SUPFAM" id="SSF53756">
    <property type="entry name" value="UDP-Glycosyltransferase/glycogen phosphorylase"/>
    <property type="match status" value="1"/>
</dbReference>
<comment type="similarity">
    <text evidence="1">Belongs to the glycosyltransferase group 1 family. Glycosyltransferase 4 subfamily.</text>
</comment>
<name>A0A8H9LI95_9ACTO</name>
<evidence type="ECO:0000256" key="6">
    <source>
        <dbReference type="ARBA" id="ARBA00023277"/>
    </source>
</evidence>
<reference evidence="9" key="1">
    <citation type="journal article" date="2014" name="Int. J. Syst. Evol. Microbiol.">
        <title>Complete genome sequence of Corynebacterium casei LMG S-19264T (=DSM 44701T), isolated from a smear-ripened cheese.</title>
        <authorList>
            <consortium name="US DOE Joint Genome Institute (JGI-PGF)"/>
            <person name="Walter F."/>
            <person name="Albersmeier A."/>
            <person name="Kalinowski J."/>
            <person name="Ruckert C."/>
        </authorList>
    </citation>
    <scope>NUCLEOTIDE SEQUENCE</scope>
    <source>
        <strain evidence="9">CGMCC 4.7372</strain>
    </source>
</reference>
<keyword evidence="5 9" id="KW-0808">Transferase</keyword>
<keyword evidence="6" id="KW-0119">Carbohydrate metabolism</keyword>
<evidence type="ECO:0000313" key="9">
    <source>
        <dbReference type="EMBL" id="GGO95702.1"/>
    </source>
</evidence>
<gene>
    <name evidence="9" type="ORF">GCM10011612_04190</name>
</gene>
<dbReference type="PANTHER" id="PTHR47779">
    <property type="entry name" value="SYNTHASE (CCG-9), PUTATIVE (AFU_ORTHOLOGUE AFUA_3G12100)-RELATED"/>
    <property type="match status" value="1"/>
</dbReference>
<feature type="domain" description="Glycosyl transferase family 1" evidence="7">
    <location>
        <begin position="283"/>
        <end position="457"/>
    </location>
</feature>
<accession>A0A8H9LI95</accession>
<feature type="domain" description="Trehalose synthase N-terminal" evidence="8">
    <location>
        <begin position="51"/>
        <end position="201"/>
    </location>
</feature>
<proteinExistence type="inferred from homology"/>
<keyword evidence="10" id="KW-1185">Reference proteome</keyword>